<dbReference type="Pfam" id="PF00152">
    <property type="entry name" value="tRNA-synt_2"/>
    <property type="match status" value="1"/>
</dbReference>
<keyword evidence="6 7" id="KW-0030">Aminoacyl-tRNA synthetase</keyword>
<keyword evidence="9" id="KW-1185">Reference proteome</keyword>
<evidence type="ECO:0000256" key="4">
    <source>
        <dbReference type="ARBA" id="ARBA00022840"/>
    </source>
</evidence>
<evidence type="ECO:0000313" key="8">
    <source>
        <dbReference type="EMBL" id="BDI34451.1"/>
    </source>
</evidence>
<feature type="binding site" evidence="7">
    <location>
        <position position="454"/>
    </location>
    <ligand>
        <name>L-aspartate</name>
        <dbReference type="ChEBI" id="CHEBI:29991"/>
    </ligand>
</feature>
<dbReference type="InterPro" id="IPR045864">
    <property type="entry name" value="aa-tRNA-synth_II/BPL/LPL"/>
</dbReference>
<dbReference type="NCBIfam" id="TIGR00459">
    <property type="entry name" value="aspS_bact"/>
    <property type="match status" value="1"/>
</dbReference>
<evidence type="ECO:0000313" key="9">
    <source>
        <dbReference type="Proteomes" id="UP000287394"/>
    </source>
</evidence>
<dbReference type="GO" id="GO:0003676">
    <property type="term" value="F:nucleic acid binding"/>
    <property type="evidence" value="ECO:0007669"/>
    <property type="project" value="InterPro"/>
</dbReference>
<gene>
    <name evidence="7 8" type="primary">aspS</name>
    <name evidence="8" type="ORF">CCAX7_65020</name>
</gene>
<dbReference type="Gene3D" id="2.40.50.140">
    <property type="entry name" value="Nucleic acid-binding proteins"/>
    <property type="match status" value="1"/>
</dbReference>
<keyword evidence="3 7" id="KW-0547">Nucleotide-binding</keyword>
<dbReference type="GO" id="GO:0050560">
    <property type="term" value="F:aspartate-tRNA(Asn) ligase activity"/>
    <property type="evidence" value="ECO:0007669"/>
    <property type="project" value="UniProtKB-EC"/>
</dbReference>
<dbReference type="HAMAP" id="MF_00044">
    <property type="entry name" value="Asp_tRNA_synth_type1"/>
    <property type="match status" value="1"/>
</dbReference>
<evidence type="ECO:0000256" key="5">
    <source>
        <dbReference type="ARBA" id="ARBA00022917"/>
    </source>
</evidence>
<dbReference type="InterPro" id="IPR047090">
    <property type="entry name" value="AspRS_core"/>
</dbReference>
<feature type="binding site" evidence="7">
    <location>
        <position position="236"/>
    </location>
    <ligand>
        <name>ATP</name>
        <dbReference type="ChEBI" id="CHEBI:30616"/>
    </ligand>
</feature>
<dbReference type="Gene3D" id="3.30.930.10">
    <property type="entry name" value="Bira Bifunctional Protein, Domain 2"/>
    <property type="match status" value="1"/>
</dbReference>
<dbReference type="InterPro" id="IPR029351">
    <property type="entry name" value="GAD_dom"/>
</dbReference>
<dbReference type="CDD" id="cd04317">
    <property type="entry name" value="EcAspRS_like_N"/>
    <property type="match status" value="1"/>
</dbReference>
<dbReference type="EMBL" id="AP025739">
    <property type="protein sequence ID" value="BDI34451.1"/>
    <property type="molecule type" value="Genomic_DNA"/>
</dbReference>
<reference evidence="8 9" key="1">
    <citation type="journal article" date="2019" name="Int. J. Syst. Evol. Microbiol.">
        <title>Capsulimonas corticalis gen. nov., sp. nov., an aerobic capsulated bacterium, of a novel bacterial order, Capsulimonadales ord. nov., of the class Armatimonadia of the phylum Armatimonadetes.</title>
        <authorList>
            <person name="Li J."/>
            <person name="Kudo C."/>
            <person name="Tonouchi A."/>
        </authorList>
    </citation>
    <scope>NUCLEOTIDE SEQUENCE [LARGE SCALE GENOMIC DNA]</scope>
    <source>
        <strain evidence="8 9">AX-7</strain>
    </source>
</reference>
<dbReference type="RefSeq" id="WP_119319813.1">
    <property type="nucleotide sequence ID" value="NZ_AP025739.1"/>
</dbReference>
<feature type="binding site" evidence="7">
    <location>
        <position position="488"/>
    </location>
    <ligand>
        <name>ATP</name>
        <dbReference type="ChEBI" id="CHEBI:30616"/>
    </ligand>
</feature>
<dbReference type="KEGG" id="ccot:CCAX7_65020"/>
<proteinExistence type="inferred from homology"/>
<name>A0A402CQX6_9BACT</name>
<dbReference type="InterPro" id="IPR004365">
    <property type="entry name" value="NA-bd_OB_tRNA"/>
</dbReference>
<dbReference type="Proteomes" id="UP000287394">
    <property type="component" value="Chromosome"/>
</dbReference>
<dbReference type="InterPro" id="IPR047089">
    <property type="entry name" value="Asp-tRNA-ligase_1_N"/>
</dbReference>
<feature type="site" description="Important for tRNA non-discrimination" evidence="7">
    <location>
        <position position="86"/>
    </location>
</feature>
<evidence type="ECO:0000256" key="7">
    <source>
        <dbReference type="HAMAP-Rule" id="MF_00044"/>
    </source>
</evidence>
<dbReference type="EC" id="6.1.1.23" evidence="7"/>
<comment type="caution">
    <text evidence="7">Lacks conserved residue(s) required for the propagation of feature annotation.</text>
</comment>
<comment type="catalytic activity">
    <reaction evidence="7">
        <text>tRNA(Asx) + L-aspartate + ATP = L-aspartyl-tRNA(Asx) + AMP + diphosphate</text>
        <dbReference type="Rhea" id="RHEA:18349"/>
        <dbReference type="Rhea" id="RHEA-COMP:9710"/>
        <dbReference type="Rhea" id="RHEA-COMP:9711"/>
        <dbReference type="ChEBI" id="CHEBI:29991"/>
        <dbReference type="ChEBI" id="CHEBI:30616"/>
        <dbReference type="ChEBI" id="CHEBI:33019"/>
        <dbReference type="ChEBI" id="CHEBI:78442"/>
        <dbReference type="ChEBI" id="CHEBI:78516"/>
        <dbReference type="ChEBI" id="CHEBI:456215"/>
        <dbReference type="EC" id="6.1.1.23"/>
    </reaction>
</comment>
<dbReference type="CDD" id="cd00777">
    <property type="entry name" value="AspRS_core"/>
    <property type="match status" value="1"/>
</dbReference>
<evidence type="ECO:0000256" key="3">
    <source>
        <dbReference type="ARBA" id="ARBA00022741"/>
    </source>
</evidence>
<dbReference type="SUPFAM" id="SSF50249">
    <property type="entry name" value="Nucleic acid-binding proteins"/>
    <property type="match status" value="1"/>
</dbReference>
<comment type="subunit">
    <text evidence="7">Homodimer.</text>
</comment>
<comment type="subcellular location">
    <subcellularLocation>
        <location evidence="7">Cytoplasm</location>
    </subcellularLocation>
</comment>
<comment type="similarity">
    <text evidence="1 7">Belongs to the class-II aminoacyl-tRNA synthetase family. Type 1 subfamily.</text>
</comment>
<feature type="binding site" evidence="7">
    <location>
        <begin position="227"/>
        <end position="229"/>
    </location>
    <ligand>
        <name>ATP</name>
        <dbReference type="ChEBI" id="CHEBI:30616"/>
    </ligand>
</feature>
<dbReference type="PRINTS" id="PR01042">
    <property type="entry name" value="TRNASYNTHASP"/>
</dbReference>
<dbReference type="GO" id="GO:0006422">
    <property type="term" value="P:aspartyl-tRNA aminoacylation"/>
    <property type="evidence" value="ECO:0007669"/>
    <property type="project" value="UniProtKB-UniRule"/>
</dbReference>
<dbReference type="NCBIfam" id="NF001750">
    <property type="entry name" value="PRK00476.1"/>
    <property type="match status" value="1"/>
</dbReference>
<keyword evidence="7" id="KW-0963">Cytoplasm</keyword>
<feature type="binding site" evidence="7">
    <location>
        <position position="495"/>
    </location>
    <ligand>
        <name>L-aspartate</name>
        <dbReference type="ChEBI" id="CHEBI:29991"/>
    </ligand>
</feature>
<dbReference type="InterPro" id="IPR002312">
    <property type="entry name" value="Asp/Asn-tRNA-synth_IIb"/>
</dbReference>
<dbReference type="PROSITE" id="PS50862">
    <property type="entry name" value="AA_TRNA_LIGASE_II"/>
    <property type="match status" value="1"/>
</dbReference>
<feature type="binding site" evidence="7">
    <location>
        <position position="227"/>
    </location>
    <ligand>
        <name>L-aspartate</name>
        <dbReference type="ChEBI" id="CHEBI:29991"/>
    </ligand>
</feature>
<dbReference type="InterPro" id="IPR004115">
    <property type="entry name" value="GAD-like_sf"/>
</dbReference>
<dbReference type="GO" id="GO:0005737">
    <property type="term" value="C:cytoplasm"/>
    <property type="evidence" value="ECO:0007669"/>
    <property type="project" value="UniProtKB-SubCell"/>
</dbReference>
<keyword evidence="5 7" id="KW-0648">Protein biosynthesis</keyword>
<dbReference type="FunCoup" id="A0A402CQX6">
    <property type="interactions" value="501"/>
</dbReference>
<accession>A0A402CQX6</accession>
<dbReference type="GO" id="GO:0005524">
    <property type="term" value="F:ATP binding"/>
    <property type="evidence" value="ECO:0007669"/>
    <property type="project" value="UniProtKB-UniRule"/>
</dbReference>
<comment type="function">
    <text evidence="7">Aspartyl-tRNA synthetase with relaxed tRNA specificity since it is able to aspartylate not only its cognate tRNA(Asp) but also tRNA(Asn). Reaction proceeds in two steps: L-aspartate is first activated by ATP to form Asp-AMP and then transferred to the acceptor end of tRNA(Asp/Asn).</text>
</comment>
<dbReference type="Gene3D" id="3.30.1360.30">
    <property type="entry name" value="GAD-like domain"/>
    <property type="match status" value="1"/>
</dbReference>
<dbReference type="Pfam" id="PF01336">
    <property type="entry name" value="tRNA_anti-codon"/>
    <property type="match status" value="1"/>
</dbReference>
<organism evidence="8 9">
    <name type="scientific">Capsulimonas corticalis</name>
    <dbReference type="NCBI Taxonomy" id="2219043"/>
    <lineage>
        <taxon>Bacteria</taxon>
        <taxon>Bacillati</taxon>
        <taxon>Armatimonadota</taxon>
        <taxon>Armatimonadia</taxon>
        <taxon>Capsulimonadales</taxon>
        <taxon>Capsulimonadaceae</taxon>
        <taxon>Capsulimonas</taxon>
    </lineage>
</organism>
<dbReference type="Pfam" id="PF02938">
    <property type="entry name" value="GAD"/>
    <property type="match status" value="1"/>
</dbReference>
<evidence type="ECO:0000256" key="1">
    <source>
        <dbReference type="ARBA" id="ARBA00006303"/>
    </source>
</evidence>
<dbReference type="SUPFAM" id="SSF55681">
    <property type="entry name" value="Class II aaRS and biotin synthetases"/>
    <property type="match status" value="1"/>
</dbReference>
<dbReference type="PANTHER" id="PTHR22594:SF5">
    <property type="entry name" value="ASPARTATE--TRNA LIGASE, MITOCHONDRIAL"/>
    <property type="match status" value="1"/>
</dbReference>
<dbReference type="InterPro" id="IPR012340">
    <property type="entry name" value="NA-bd_OB-fold"/>
</dbReference>
<dbReference type="OrthoDB" id="9802326at2"/>
<sequence>MAFSKRTVSCGEVSEEQVGQVVTVNGWVNRNRDQGGIAFLDVRDRTGIVQVTVDGSQAADALAVAEKLRSEFCVSITGPVRRRPEGTENANLKTGTVEVVAQTIELLNPAKTPPFPISEDKEGKEVDEMVRLKYRYLDLRRPKMYEKMRLRHDVIRTIREFMYGRDFIEVETPIMTKSSPEGARDYLVPYRLEPGLFYALPQAPQQFKQLLMVAGFERYFQIAKCFRDEAQRADRQPEFTQLDLEMSYVTQDDILELIESLMIHVVETNSTKTITKPFVRLTYDEAIARYGSDKPDLRYGLELQDCAEVLKDTEFVVFRGALDSGGQVKLIRYPGGASLSRKEIDDLTQIAKDFGAKGLAYLLVTEEGVKSPIAKFLKPEEIDGLLKLAEAEPGDMVAFSADKPAVVAKVLDRLRREIAARKGLADKNTLAFGWVTDFPVFEWDEDDKKWTFAHNPFAMPHEEHLDLLESDPAICRAYCYDLVCNGQESASGSIRIHKRDIQERIFKMLGNTDEQITAKFGHMLDAFDFGAPPHGGIAPGLDRLITLLTDDDSIREVIAFPKAGGGYDPMMDAPSEVEEKALRELGLTIKRPPKKDDKAE</sequence>
<feature type="region of interest" description="Aspartate" evidence="7">
    <location>
        <begin position="205"/>
        <end position="208"/>
    </location>
</feature>
<dbReference type="InterPro" id="IPR006195">
    <property type="entry name" value="aa-tRNA-synth_II"/>
</dbReference>
<dbReference type="InterPro" id="IPR004364">
    <property type="entry name" value="Aa-tRNA-synt_II"/>
</dbReference>
<evidence type="ECO:0000256" key="2">
    <source>
        <dbReference type="ARBA" id="ARBA00022598"/>
    </source>
</evidence>
<protein>
    <recommendedName>
        <fullName evidence="7">Aspartate--tRNA(Asp/Asn) ligase</fullName>
        <ecNumber evidence="7">6.1.1.23</ecNumber>
    </recommendedName>
    <alternativeName>
        <fullName evidence="7">Aspartyl-tRNA synthetase</fullName>
        <shortName evidence="7">AspRS</shortName>
    </alternativeName>
    <alternativeName>
        <fullName evidence="7">Non-discriminating aspartyl-tRNA synthetase</fullName>
        <shortName evidence="7">ND-AspRS</shortName>
    </alternativeName>
</protein>
<feature type="binding site" evidence="7">
    <location>
        <begin position="540"/>
        <end position="543"/>
    </location>
    <ligand>
        <name>ATP</name>
        <dbReference type="ChEBI" id="CHEBI:30616"/>
    </ligand>
</feature>
<dbReference type="PANTHER" id="PTHR22594">
    <property type="entry name" value="ASPARTYL/LYSYL-TRNA SYNTHETASE"/>
    <property type="match status" value="1"/>
</dbReference>
<keyword evidence="2 7" id="KW-0436">Ligase</keyword>
<keyword evidence="4 7" id="KW-0067">ATP-binding</keyword>
<dbReference type="AlphaFoldDB" id="A0A402CQX6"/>
<feature type="binding site" evidence="7">
    <location>
        <position position="181"/>
    </location>
    <ligand>
        <name>L-aspartate</name>
        <dbReference type="ChEBI" id="CHEBI:29991"/>
    </ligand>
</feature>
<dbReference type="InterPro" id="IPR004524">
    <property type="entry name" value="Asp-tRNA-ligase_1"/>
</dbReference>
<dbReference type="SUPFAM" id="SSF55261">
    <property type="entry name" value="GAD domain-like"/>
    <property type="match status" value="1"/>
</dbReference>
<evidence type="ECO:0000256" key="6">
    <source>
        <dbReference type="ARBA" id="ARBA00023146"/>
    </source>
</evidence>
<dbReference type="GO" id="GO:0004815">
    <property type="term" value="F:aspartate-tRNA ligase activity"/>
    <property type="evidence" value="ECO:0007669"/>
    <property type="project" value="UniProtKB-UniRule"/>
</dbReference>